<sequence>MEEGLGMGTVNGHGKGNFWSLDQNMDKPLGLEANRVHSMQYRKVLPLGIILRLAYQSLGVVYGDVGTSPLYVFQSTFPDGVTDGRDILGALSLIIYTITIITLLKYMFIVLRANNDGEGGTFALYSLLCRHCNISALPNKHPTDEELTTFVVNCGSIKKSWLQKKLESSNVLQRILFLVVLCGTSMVIGDGVLTPAISVLSAVHGIKAASSHLNDNVVTIISLVTLVLLFSVQRFGTARVGVMFAPIFLLWFISIAVIGVYNIIKYDKAIFKAFSPLEIIHFFRRNGRAGWIQLGGIVLSITGTEAIFADLGHFTFQSIQIAFTGFVYPCLLLAYIGQAAFLFRNLESVGDAFYSSIPHRLYWPMFALSTVAAVIGSQAIISATFSIVKQSVALGWFPRVKIVHTSNQVPGQIYIPEINWMLMVLCLVVTAGFRNTSQIGNAYGIAVVAVMLVTTVLLTVVMIIVWHKPILVALAFLMVFGTIESIYVSSALYKVSRGGWVPLVIAVAVGSITYVWHYGTLKRFEHEIQNKVPMGWLLGLGPSLGLVRVPGIGLVYTDLVHGVPPIFSHFITNLPAIHSTVVFVNLKYLPVSTVPQEERFLIRRIGPKVYSMYRCAARYGYRDVHKKDDRFEQLLIESLITFIKFEALQGSSAHESLAASYTPDEESVSSMQQPTGAMNSPALPGVLNLQGDKLDTSTLEGSSTIYNPALLNPSQEISSIHSGDVQIPNSQGVDTTSRDETAFILKGKDAGVVYLLGNSVVKARTDSSFVKKLIINYAYSFLRRICRESHVTLNIPHESLLQVGMVYNV</sequence>
<feature type="transmembrane region" description="Helical" evidence="10">
    <location>
        <begin position="471"/>
        <end position="493"/>
    </location>
</feature>
<comment type="caution">
    <text evidence="10">Lacks conserved residue(s) required for the propagation of feature annotation.</text>
</comment>
<evidence type="ECO:0000256" key="1">
    <source>
        <dbReference type="ARBA" id="ARBA00004141"/>
    </source>
</evidence>
<keyword evidence="14" id="KW-1185">Reference proteome</keyword>
<evidence type="ECO:0000256" key="8">
    <source>
        <dbReference type="ARBA" id="ARBA00023065"/>
    </source>
</evidence>
<feature type="transmembrane region" description="Helical" evidence="10">
    <location>
        <begin position="87"/>
        <end position="108"/>
    </location>
</feature>
<feature type="transmembrane region" description="Helical" evidence="10">
    <location>
        <begin position="442"/>
        <end position="464"/>
    </location>
</feature>
<evidence type="ECO:0000259" key="12">
    <source>
        <dbReference type="Pfam" id="PF22776"/>
    </source>
</evidence>
<dbReference type="NCBIfam" id="TIGR00794">
    <property type="entry name" value="kup"/>
    <property type="match status" value="1"/>
</dbReference>
<feature type="transmembrane region" description="Helical" evidence="10">
    <location>
        <begin position="361"/>
        <end position="381"/>
    </location>
</feature>
<evidence type="ECO:0000256" key="5">
    <source>
        <dbReference type="ARBA" id="ARBA00022692"/>
    </source>
</evidence>
<dbReference type="InterPro" id="IPR053952">
    <property type="entry name" value="K_trans_C"/>
</dbReference>
<evidence type="ECO:0000256" key="6">
    <source>
        <dbReference type="ARBA" id="ARBA00022958"/>
    </source>
</evidence>
<organism evidence="13 14">
    <name type="scientific">Sphagnum troendelagicum</name>
    <dbReference type="NCBI Taxonomy" id="128251"/>
    <lineage>
        <taxon>Eukaryota</taxon>
        <taxon>Viridiplantae</taxon>
        <taxon>Streptophyta</taxon>
        <taxon>Embryophyta</taxon>
        <taxon>Bryophyta</taxon>
        <taxon>Sphagnophytina</taxon>
        <taxon>Sphagnopsida</taxon>
        <taxon>Sphagnales</taxon>
        <taxon>Sphagnaceae</taxon>
        <taxon>Sphagnum</taxon>
    </lineage>
</organism>
<proteinExistence type="inferred from homology"/>
<keyword evidence="5 10" id="KW-0812">Transmembrane</keyword>
<name>A0ABP0U9R9_9BRYO</name>
<dbReference type="Pfam" id="PF02705">
    <property type="entry name" value="K_trans"/>
    <property type="match status" value="1"/>
</dbReference>
<feature type="domain" description="K+ potassium transporter integral membrane" evidence="11">
    <location>
        <begin position="53"/>
        <end position="535"/>
    </location>
</feature>
<accession>A0ABP0U9R9</accession>
<dbReference type="Pfam" id="PF22776">
    <property type="entry name" value="K_trans_C"/>
    <property type="match status" value="1"/>
</dbReference>
<comment type="function">
    <text evidence="10">Potassium transporter.</text>
</comment>
<feature type="transmembrane region" description="Helical" evidence="10">
    <location>
        <begin position="291"/>
        <end position="309"/>
    </location>
</feature>
<feature type="transmembrane region" description="Helical" evidence="10">
    <location>
        <begin position="321"/>
        <end position="341"/>
    </location>
</feature>
<feature type="domain" description="K+ potassium transporter C-terminal" evidence="12">
    <location>
        <begin position="550"/>
        <end position="808"/>
    </location>
</feature>
<protein>
    <recommendedName>
        <fullName evidence="10">Potassium transporter</fullName>
    </recommendedName>
</protein>
<feature type="transmembrane region" description="Helical" evidence="10">
    <location>
        <begin position="499"/>
        <end position="516"/>
    </location>
</feature>
<keyword evidence="3" id="KW-0813">Transport</keyword>
<dbReference type="PANTHER" id="PTHR30540">
    <property type="entry name" value="OSMOTIC STRESS POTASSIUM TRANSPORTER"/>
    <property type="match status" value="1"/>
</dbReference>
<dbReference type="InterPro" id="IPR003855">
    <property type="entry name" value="K+_transporter"/>
</dbReference>
<evidence type="ECO:0000256" key="3">
    <source>
        <dbReference type="ARBA" id="ARBA00022448"/>
    </source>
</evidence>
<keyword evidence="9 10" id="KW-0472">Membrane</keyword>
<feature type="transmembrane region" description="Helical" evidence="10">
    <location>
        <begin position="44"/>
        <end position="63"/>
    </location>
</feature>
<dbReference type="PANTHER" id="PTHR30540:SF95">
    <property type="entry name" value="POTASSIUM TRANSPORTER 10"/>
    <property type="match status" value="1"/>
</dbReference>
<evidence type="ECO:0000256" key="7">
    <source>
        <dbReference type="ARBA" id="ARBA00022989"/>
    </source>
</evidence>
<keyword evidence="7 10" id="KW-1133">Transmembrane helix</keyword>
<comment type="similarity">
    <text evidence="2 10">Belongs to the HAK/KUP transporter (TC 2.A.72.3) family.</text>
</comment>
<keyword evidence="6 10" id="KW-0630">Potassium</keyword>
<keyword evidence="4 10" id="KW-0633">Potassium transport</keyword>
<gene>
    <name evidence="13" type="ORF">CSSPTR1EN2_LOCUS13223</name>
</gene>
<evidence type="ECO:0000256" key="10">
    <source>
        <dbReference type="RuleBase" id="RU321113"/>
    </source>
</evidence>
<evidence type="ECO:0000313" key="14">
    <source>
        <dbReference type="Proteomes" id="UP001497512"/>
    </source>
</evidence>
<evidence type="ECO:0000259" key="11">
    <source>
        <dbReference type="Pfam" id="PF02705"/>
    </source>
</evidence>
<evidence type="ECO:0000313" key="13">
    <source>
        <dbReference type="EMBL" id="CAK9216074.1"/>
    </source>
</evidence>
<keyword evidence="8 10" id="KW-0406">Ion transport</keyword>
<reference evidence="13" key="1">
    <citation type="submission" date="2024-02" db="EMBL/GenBank/DDBJ databases">
        <authorList>
            <consortium name="ELIXIR-Norway"/>
            <consortium name="Elixir Norway"/>
        </authorList>
    </citation>
    <scope>NUCLEOTIDE SEQUENCE</scope>
</reference>
<feature type="transmembrane region" description="Helical" evidence="10">
    <location>
        <begin position="175"/>
        <end position="197"/>
    </location>
</feature>
<feature type="transmembrane region" description="Helical" evidence="10">
    <location>
        <begin position="217"/>
        <end position="235"/>
    </location>
</feature>
<evidence type="ECO:0000256" key="9">
    <source>
        <dbReference type="ARBA" id="ARBA00023136"/>
    </source>
</evidence>
<feature type="transmembrane region" description="Helical" evidence="10">
    <location>
        <begin position="242"/>
        <end position="264"/>
    </location>
</feature>
<comment type="subcellular location">
    <subcellularLocation>
        <location evidence="1 10">Membrane</location>
        <topology evidence="1 10">Multi-pass membrane protein</topology>
    </subcellularLocation>
</comment>
<evidence type="ECO:0000256" key="4">
    <source>
        <dbReference type="ARBA" id="ARBA00022538"/>
    </source>
</evidence>
<dbReference type="EMBL" id="OZ019894">
    <property type="protein sequence ID" value="CAK9216074.1"/>
    <property type="molecule type" value="Genomic_DNA"/>
</dbReference>
<dbReference type="InterPro" id="IPR053951">
    <property type="entry name" value="K_trans_N"/>
</dbReference>
<evidence type="ECO:0000256" key="2">
    <source>
        <dbReference type="ARBA" id="ARBA00008440"/>
    </source>
</evidence>
<dbReference type="Proteomes" id="UP001497512">
    <property type="component" value="Chromosome 2"/>
</dbReference>